<dbReference type="Proteomes" id="UP000050509">
    <property type="component" value="Unassembled WGS sequence"/>
</dbReference>
<name>A0A0P9CYV8_9CHLR</name>
<dbReference type="InterPro" id="IPR003018">
    <property type="entry name" value="GAF"/>
</dbReference>
<comment type="caution">
    <text evidence="5">The sequence shown here is derived from an EMBL/GenBank/DDBJ whole genome shotgun (WGS) entry which is preliminary data.</text>
</comment>
<organism evidence="5 6">
    <name type="scientific">Kouleothrix aurantiaca</name>
    <dbReference type="NCBI Taxonomy" id="186479"/>
    <lineage>
        <taxon>Bacteria</taxon>
        <taxon>Bacillati</taxon>
        <taxon>Chloroflexota</taxon>
        <taxon>Chloroflexia</taxon>
        <taxon>Chloroflexales</taxon>
        <taxon>Roseiflexineae</taxon>
        <taxon>Roseiflexaceae</taxon>
        <taxon>Kouleothrix</taxon>
    </lineage>
</organism>
<dbReference type="InterPro" id="IPR050482">
    <property type="entry name" value="Sensor_HK_TwoCompSys"/>
</dbReference>
<sequence>MKDPEQQRQHRQRDREVRYFATLKVIAETLNNGVNLRQTLAGTLSLVIELLDLHTGWLFLSDDQVIFSLAASHDLPPALEYPGPAWREPCECQKLAHSGVLRSGTQVVECSRLGGAAGDRQGLAYHASVPLIKGDRLLGIMNVATSQWDVFTPQDIGILTAIGHQIATTIERTELAEQATRVALVEERNRLAREVHDTLAQALTGISLQLETADALLDSAPDRARARIQQALECVRDSLDEARRSVLDLRAGPLERQALPEAQRELARRFTDETHIP</sequence>
<accession>A0A0P9CYV8</accession>
<proteinExistence type="predicted"/>
<dbReference type="AlphaFoldDB" id="A0A0P9CYV8"/>
<dbReference type="GO" id="GO:0000155">
    <property type="term" value="F:phosphorelay sensor kinase activity"/>
    <property type="evidence" value="ECO:0007669"/>
    <property type="project" value="InterPro"/>
</dbReference>
<keyword evidence="3" id="KW-0902">Two-component regulatory system</keyword>
<keyword evidence="1" id="KW-0808">Transferase</keyword>
<dbReference type="SUPFAM" id="SSF55781">
    <property type="entry name" value="GAF domain-like"/>
    <property type="match status" value="1"/>
</dbReference>
<dbReference type="InterPro" id="IPR029016">
    <property type="entry name" value="GAF-like_dom_sf"/>
</dbReference>
<dbReference type="GO" id="GO:0046983">
    <property type="term" value="F:protein dimerization activity"/>
    <property type="evidence" value="ECO:0007669"/>
    <property type="project" value="InterPro"/>
</dbReference>
<dbReference type="Gene3D" id="3.30.450.40">
    <property type="match status" value="1"/>
</dbReference>
<dbReference type="PANTHER" id="PTHR24421">
    <property type="entry name" value="NITRATE/NITRITE SENSOR PROTEIN NARX-RELATED"/>
    <property type="match status" value="1"/>
</dbReference>
<dbReference type="SMART" id="SM00065">
    <property type="entry name" value="GAF"/>
    <property type="match status" value="1"/>
</dbReference>
<evidence type="ECO:0000256" key="2">
    <source>
        <dbReference type="ARBA" id="ARBA00022777"/>
    </source>
</evidence>
<feature type="domain" description="GAF" evidence="4">
    <location>
        <begin position="35"/>
        <end position="180"/>
    </location>
</feature>
<evidence type="ECO:0000313" key="6">
    <source>
        <dbReference type="Proteomes" id="UP000050509"/>
    </source>
</evidence>
<reference evidence="5 6" key="1">
    <citation type="submission" date="2015-09" db="EMBL/GenBank/DDBJ databases">
        <title>Draft genome sequence of Kouleothrix aurantiaca JCM 19913.</title>
        <authorList>
            <person name="Hemp J."/>
        </authorList>
    </citation>
    <scope>NUCLEOTIDE SEQUENCE [LARGE SCALE GENOMIC DNA]</scope>
    <source>
        <strain evidence="5 6">COM-B</strain>
    </source>
</reference>
<protein>
    <recommendedName>
        <fullName evidence="4">GAF domain-containing protein</fullName>
    </recommendedName>
</protein>
<evidence type="ECO:0000259" key="4">
    <source>
        <dbReference type="SMART" id="SM00065"/>
    </source>
</evidence>
<evidence type="ECO:0000256" key="1">
    <source>
        <dbReference type="ARBA" id="ARBA00022679"/>
    </source>
</evidence>
<dbReference type="PANTHER" id="PTHR24421:SF62">
    <property type="entry name" value="SENSORY TRANSDUCTION HISTIDINE KINASE"/>
    <property type="match status" value="1"/>
</dbReference>
<evidence type="ECO:0000256" key="3">
    <source>
        <dbReference type="ARBA" id="ARBA00023012"/>
    </source>
</evidence>
<dbReference type="EMBL" id="LJCR01002788">
    <property type="protein sequence ID" value="KPV48274.1"/>
    <property type="molecule type" value="Genomic_DNA"/>
</dbReference>
<dbReference type="Gene3D" id="1.20.5.1930">
    <property type="match status" value="1"/>
</dbReference>
<keyword evidence="2" id="KW-0418">Kinase</keyword>
<gene>
    <name evidence="5" type="ORF">SE17_38955</name>
</gene>
<dbReference type="GO" id="GO:0016020">
    <property type="term" value="C:membrane"/>
    <property type="evidence" value="ECO:0007669"/>
    <property type="project" value="InterPro"/>
</dbReference>
<keyword evidence="6" id="KW-1185">Reference proteome</keyword>
<dbReference type="Pfam" id="PF07730">
    <property type="entry name" value="HisKA_3"/>
    <property type="match status" value="1"/>
</dbReference>
<evidence type="ECO:0000313" key="5">
    <source>
        <dbReference type="EMBL" id="KPV48274.1"/>
    </source>
</evidence>
<feature type="non-terminal residue" evidence="5">
    <location>
        <position position="277"/>
    </location>
</feature>
<dbReference type="Pfam" id="PF13185">
    <property type="entry name" value="GAF_2"/>
    <property type="match status" value="1"/>
</dbReference>
<dbReference type="InterPro" id="IPR011712">
    <property type="entry name" value="Sig_transdc_His_kin_sub3_dim/P"/>
</dbReference>